<protein>
    <submittedName>
        <fullName evidence="1">ABC transporter substrate-binding lipoprotein</fullName>
    </submittedName>
</protein>
<keyword evidence="1" id="KW-0449">Lipoprotein</keyword>
<proteinExistence type="predicted"/>
<dbReference type="RefSeq" id="WP_030032344.1">
    <property type="nucleotide sequence ID" value="NZ_BA000059.1"/>
</dbReference>
<dbReference type="HOGENOM" id="CLU_2804771_0_0_9"/>
<accession>A0A060N3T0</accession>
<sequence>MSIENKTKKIDVWHEDDQEWVEYTLKELDEYFHFVKKPNWNNVREICLHNGGFNPWIDIIFENTSRIYNKVYGTYVEQ</sequence>
<evidence type="ECO:0000313" key="1">
    <source>
        <dbReference type="EMBL" id="BAO05171.1"/>
    </source>
</evidence>
<reference evidence="1" key="1">
    <citation type="submission" date="2013-10" db="EMBL/GenBank/DDBJ databases">
        <title>Draft genome sequence of Clostridium botulinum type B strain Osaka05.</title>
        <authorList>
            <person name="Sakaguchi Y."/>
            <person name="Hosomi K."/>
            <person name="Uchiyama J."/>
            <person name="Ogura Y."/>
            <person name="Sakaguchi M."/>
            <person name="Kohda T."/>
            <person name="Mukamoto M."/>
            <person name="Misawa N."/>
            <person name="Matsuzaki S."/>
            <person name="Hayashi T."/>
            <person name="Kozaki S."/>
        </authorList>
    </citation>
    <scope>NUCLEOTIDE SEQUENCE</scope>
    <source>
        <strain evidence="1">Osaka05</strain>
    </source>
</reference>
<dbReference type="Proteomes" id="UP000054164">
    <property type="component" value="Unassembled WGS sequence"/>
</dbReference>
<organism evidence="1">
    <name type="scientific">Clostridium botulinum B str. Osaka05</name>
    <dbReference type="NCBI Taxonomy" id="1407017"/>
    <lineage>
        <taxon>Bacteria</taxon>
        <taxon>Bacillati</taxon>
        <taxon>Bacillota</taxon>
        <taxon>Clostridia</taxon>
        <taxon>Eubacteriales</taxon>
        <taxon>Clostridiaceae</taxon>
        <taxon>Clostridium</taxon>
    </lineage>
</organism>
<name>A0A060N3T0_CLOBO</name>
<dbReference type="EMBL" id="BA000059">
    <property type="protein sequence ID" value="BAO05171.1"/>
    <property type="molecule type" value="Genomic_DNA"/>
</dbReference>
<dbReference type="AlphaFoldDB" id="A0A060N3T0"/>
<gene>
    <name evidence="1" type="ORF">CBO05P2_146</name>
</gene>